<dbReference type="EMBL" id="OZ075141">
    <property type="protein sequence ID" value="CAL5029589.1"/>
    <property type="molecule type" value="Genomic_DNA"/>
</dbReference>
<dbReference type="PANTHER" id="PTHR32467">
    <property type="entry name" value="AP2-LIKE ETHYLENE-RESPONSIVE TRANSCRIPTION FACTOR"/>
    <property type="match status" value="1"/>
</dbReference>
<evidence type="ECO:0000256" key="8">
    <source>
        <dbReference type="SAM" id="MobiDB-lite"/>
    </source>
</evidence>
<keyword evidence="3" id="KW-0805">Transcription regulation</keyword>
<dbReference type="InterPro" id="IPR036955">
    <property type="entry name" value="AP2/ERF_dom_sf"/>
</dbReference>
<dbReference type="PANTHER" id="PTHR32467:SF99">
    <property type="entry name" value="AP2-LIKE ETHYLENE-RESPONSIVE TRANSCRIPTION FACTOR AIL5"/>
    <property type="match status" value="1"/>
</dbReference>
<dbReference type="PRINTS" id="PR00367">
    <property type="entry name" value="ETHRSPELEMNT"/>
</dbReference>
<comment type="subcellular location">
    <subcellularLocation>
        <location evidence="1">Nucleus</location>
    </subcellularLocation>
</comment>
<accession>A0ABC9F6K2</accession>
<keyword evidence="6" id="KW-0539">Nucleus</keyword>
<evidence type="ECO:0000313" key="11">
    <source>
        <dbReference type="EMBL" id="CAL5070481.1"/>
    </source>
</evidence>
<keyword evidence="2" id="KW-0677">Repeat</keyword>
<evidence type="ECO:0000256" key="4">
    <source>
        <dbReference type="ARBA" id="ARBA00023125"/>
    </source>
</evidence>
<sequence length="472" mass="50976">MDTSHHYPWLNFSLAHHCDLEEEERGAAAELAAIAGAAPPPKLEDFLGGGAAGGVPVSGAQTAAAAAEMYDSDLKFIAAGFLPTGAAAVAAPSPSPVSSLDQADQKLALPAAAAPAPEQRKAVDSFGQRTSIYRGVTRHRWTGRYEAHLWDNSCRREGQSRKGRQVYLGGYDKEEKAARAYDLAALKYWGPNTTTNFPVAEYEKELEEMKNMTRQEFVASLRRRSSGFSRGASIYRGVTRHHQHGRWQARIGRVAGNKDLYLGTFSTEEEAAEAYDIAAIKFRGLNAVTNFEISRYNVESIISSNLPIGSMSASGGRNAKAVESTPSNSSDAMAVEASTAPLFAALPVKYDQQDYLSMLALQHHQQGNLQGLGFGLYSSGVNLDFANSHGTASSMVNCYANGTASHEQHQHHQQLQDHQQDQAQQSSNSCSSLPFATPIAFSGSYESSMTPGPFGYSYPNVAAFQTPIYGME</sequence>
<dbReference type="GO" id="GO:0005634">
    <property type="term" value="C:nucleus"/>
    <property type="evidence" value="ECO:0007669"/>
    <property type="project" value="UniProtKB-SubCell"/>
</dbReference>
<keyword evidence="4" id="KW-0238">DNA-binding</keyword>
<name>A0ABC9F6K2_9POAL</name>
<dbReference type="Proteomes" id="UP001497457">
    <property type="component" value="Chromosome 5rd"/>
</dbReference>
<evidence type="ECO:0000256" key="1">
    <source>
        <dbReference type="ARBA" id="ARBA00004123"/>
    </source>
</evidence>
<dbReference type="InterPro" id="IPR016177">
    <property type="entry name" value="DNA-bd_dom_sf"/>
</dbReference>
<dbReference type="FunFam" id="3.30.730.10:FF:000002">
    <property type="entry name" value="AP2-like ethylene-responsive transcription factor"/>
    <property type="match status" value="1"/>
</dbReference>
<evidence type="ECO:0000256" key="2">
    <source>
        <dbReference type="ARBA" id="ARBA00022737"/>
    </source>
</evidence>
<dbReference type="SMART" id="SM00380">
    <property type="entry name" value="AP2"/>
    <property type="match status" value="2"/>
</dbReference>
<feature type="domain" description="AP2/ERF" evidence="9">
    <location>
        <begin position="132"/>
        <end position="198"/>
    </location>
</feature>
<dbReference type="InterPro" id="IPR001471">
    <property type="entry name" value="AP2/ERF_dom"/>
</dbReference>
<keyword evidence="12" id="KW-1185">Reference proteome</keyword>
<evidence type="ECO:0000256" key="5">
    <source>
        <dbReference type="ARBA" id="ARBA00023163"/>
    </source>
</evidence>
<proteinExistence type="inferred from homology"/>
<evidence type="ECO:0000256" key="7">
    <source>
        <dbReference type="ARBA" id="ARBA00037973"/>
    </source>
</evidence>
<keyword evidence="5" id="KW-0804">Transcription</keyword>
<dbReference type="CDD" id="cd00018">
    <property type="entry name" value="AP2"/>
    <property type="match status" value="2"/>
</dbReference>
<reference evidence="11 12" key="1">
    <citation type="submission" date="2024-10" db="EMBL/GenBank/DDBJ databases">
        <authorList>
            <person name="Ryan C."/>
        </authorList>
    </citation>
    <scope>NUCLEOTIDE SEQUENCE [LARGE SCALE GENOMIC DNA]</scope>
</reference>
<dbReference type="Gene3D" id="3.30.730.10">
    <property type="entry name" value="AP2/ERF domain"/>
    <property type="match status" value="2"/>
</dbReference>
<feature type="compositionally biased region" description="Low complexity" evidence="8">
    <location>
        <begin position="421"/>
        <end position="430"/>
    </location>
</feature>
<gene>
    <name evidence="11" type="ORF">URODEC1_LOCUS102821</name>
    <name evidence="10" type="ORF">URODEC1_LOCUS80462</name>
</gene>
<evidence type="ECO:0000313" key="10">
    <source>
        <dbReference type="EMBL" id="CAL5029589.1"/>
    </source>
</evidence>
<dbReference type="Proteomes" id="UP001497457">
    <property type="component" value="Chromosome 31b"/>
</dbReference>
<dbReference type="AlphaFoldDB" id="A0ABC9F6K2"/>
<dbReference type="SUPFAM" id="SSF54171">
    <property type="entry name" value="DNA-binding domain"/>
    <property type="match status" value="2"/>
</dbReference>
<dbReference type="Pfam" id="PF00847">
    <property type="entry name" value="AP2"/>
    <property type="match status" value="2"/>
</dbReference>
<evidence type="ECO:0000256" key="3">
    <source>
        <dbReference type="ARBA" id="ARBA00023015"/>
    </source>
</evidence>
<organism evidence="11 12">
    <name type="scientific">Urochloa decumbens</name>
    <dbReference type="NCBI Taxonomy" id="240449"/>
    <lineage>
        <taxon>Eukaryota</taxon>
        <taxon>Viridiplantae</taxon>
        <taxon>Streptophyta</taxon>
        <taxon>Embryophyta</taxon>
        <taxon>Tracheophyta</taxon>
        <taxon>Spermatophyta</taxon>
        <taxon>Magnoliopsida</taxon>
        <taxon>Liliopsida</taxon>
        <taxon>Poales</taxon>
        <taxon>Poaceae</taxon>
        <taxon>PACMAD clade</taxon>
        <taxon>Panicoideae</taxon>
        <taxon>Panicodae</taxon>
        <taxon>Paniceae</taxon>
        <taxon>Melinidinae</taxon>
        <taxon>Urochloa</taxon>
    </lineage>
</organism>
<dbReference type="FunFam" id="3.30.730.10:FF:000003">
    <property type="entry name" value="AP2-like ethylene-responsive transcription factor ANT"/>
    <property type="match status" value="1"/>
</dbReference>
<dbReference type="EMBL" id="OZ075115">
    <property type="protein sequence ID" value="CAL5070481.1"/>
    <property type="molecule type" value="Genomic_DNA"/>
</dbReference>
<protein>
    <recommendedName>
        <fullName evidence="9">AP2/ERF domain-containing protein</fullName>
    </recommendedName>
</protein>
<comment type="similarity">
    <text evidence="7">Belongs to the AP2/ERF transcription factor family. AP2 subfamily.</text>
</comment>
<dbReference type="PROSITE" id="PS51032">
    <property type="entry name" value="AP2_ERF"/>
    <property type="match status" value="2"/>
</dbReference>
<feature type="compositionally biased region" description="Basic and acidic residues" evidence="8">
    <location>
        <begin position="406"/>
        <end position="420"/>
    </location>
</feature>
<feature type="domain" description="AP2/ERF" evidence="9">
    <location>
        <begin position="234"/>
        <end position="292"/>
    </location>
</feature>
<evidence type="ECO:0000259" key="9">
    <source>
        <dbReference type="PROSITE" id="PS51032"/>
    </source>
</evidence>
<dbReference type="GO" id="GO:0003677">
    <property type="term" value="F:DNA binding"/>
    <property type="evidence" value="ECO:0007669"/>
    <property type="project" value="UniProtKB-KW"/>
</dbReference>
<evidence type="ECO:0000313" key="12">
    <source>
        <dbReference type="Proteomes" id="UP001497457"/>
    </source>
</evidence>
<evidence type="ECO:0000256" key="6">
    <source>
        <dbReference type="ARBA" id="ARBA00023242"/>
    </source>
</evidence>
<feature type="region of interest" description="Disordered" evidence="8">
    <location>
        <begin position="403"/>
        <end position="430"/>
    </location>
</feature>